<dbReference type="Proteomes" id="UP000199184">
    <property type="component" value="Unassembled WGS sequence"/>
</dbReference>
<gene>
    <name evidence="1" type="ORF">GA0061098_101676</name>
</gene>
<accession>A0A1C3XHV6</accession>
<protein>
    <submittedName>
        <fullName evidence="1">Uncharacterized protein</fullName>
    </submittedName>
</protein>
<dbReference type="EMBL" id="FMAI01000016">
    <property type="protein sequence ID" value="SCB51838.1"/>
    <property type="molecule type" value="Genomic_DNA"/>
</dbReference>
<name>A0A1C3XHV6_9BRAD</name>
<organism evidence="1 2">
    <name type="scientific">Bradyrhizobium shewense</name>
    <dbReference type="NCBI Taxonomy" id="1761772"/>
    <lineage>
        <taxon>Bacteria</taxon>
        <taxon>Pseudomonadati</taxon>
        <taxon>Pseudomonadota</taxon>
        <taxon>Alphaproteobacteria</taxon>
        <taxon>Hyphomicrobiales</taxon>
        <taxon>Nitrobacteraceae</taxon>
        <taxon>Bradyrhizobium</taxon>
    </lineage>
</organism>
<keyword evidence="2" id="KW-1185">Reference proteome</keyword>
<reference evidence="2" key="1">
    <citation type="submission" date="2016-08" db="EMBL/GenBank/DDBJ databases">
        <authorList>
            <person name="Varghese N."/>
            <person name="Submissions Spin"/>
        </authorList>
    </citation>
    <scope>NUCLEOTIDE SEQUENCE [LARGE SCALE GENOMIC DNA]</scope>
    <source>
        <strain evidence="2">ERR11</strain>
    </source>
</reference>
<evidence type="ECO:0000313" key="1">
    <source>
        <dbReference type="EMBL" id="SCB51838.1"/>
    </source>
</evidence>
<proteinExistence type="predicted"/>
<sequence length="152" mass="16815">MAMAAVATTAKIFQCRPSPSRVRISGAARIKTATITAIPTMTYKCMMKLDALQEFPKLIGDFCPPVGKSVKSIGDTEFLLILRGNSQGTREFERLIRRDLKVDAYNARNNRGDLVVGLLNYDRCRLVSSISSIRPKTSRSFAIAALSCCDHR</sequence>
<dbReference type="AlphaFoldDB" id="A0A1C3XHV6"/>
<evidence type="ECO:0000313" key="2">
    <source>
        <dbReference type="Proteomes" id="UP000199184"/>
    </source>
</evidence>